<evidence type="ECO:0000313" key="12">
    <source>
        <dbReference type="Proteomes" id="UP001174909"/>
    </source>
</evidence>
<evidence type="ECO:0000256" key="4">
    <source>
        <dbReference type="ARBA" id="ARBA00022741"/>
    </source>
</evidence>
<dbReference type="CDD" id="cd02204">
    <property type="entry name" value="PurL_repeat2"/>
    <property type="match status" value="1"/>
</dbReference>
<dbReference type="FunFam" id="3.30.1330.10:FF:000004">
    <property type="entry name" value="Phosphoribosylformylglycinamidine synthase subunit PurL"/>
    <property type="match status" value="1"/>
</dbReference>
<dbReference type="InterPro" id="IPR036676">
    <property type="entry name" value="PurM-like_C_sf"/>
</dbReference>
<dbReference type="GO" id="GO:0004642">
    <property type="term" value="F:phosphoribosylformylglycinamidine synthase activity"/>
    <property type="evidence" value="ECO:0007669"/>
    <property type="project" value="InterPro"/>
</dbReference>
<evidence type="ECO:0000259" key="9">
    <source>
        <dbReference type="Pfam" id="PF02769"/>
    </source>
</evidence>
<keyword evidence="7" id="KW-0460">Magnesium</keyword>
<keyword evidence="12" id="KW-1185">Reference proteome</keyword>
<dbReference type="GO" id="GO:0005524">
    <property type="term" value="F:ATP binding"/>
    <property type="evidence" value="ECO:0007669"/>
    <property type="project" value="UniProtKB-KW"/>
</dbReference>
<feature type="domain" description="PurM-like C-terminal" evidence="9">
    <location>
        <begin position="573"/>
        <end position="714"/>
    </location>
</feature>
<reference evidence="11" key="1">
    <citation type="submission" date="2023-03" db="EMBL/GenBank/DDBJ databases">
        <authorList>
            <person name="Steffen K."/>
            <person name="Cardenas P."/>
        </authorList>
    </citation>
    <scope>NUCLEOTIDE SEQUENCE</scope>
</reference>
<dbReference type="InterPro" id="IPR041609">
    <property type="entry name" value="PurL_linker"/>
</dbReference>
<dbReference type="Proteomes" id="UP001174909">
    <property type="component" value="Unassembled WGS sequence"/>
</dbReference>
<dbReference type="GO" id="GO:0046872">
    <property type="term" value="F:metal ion binding"/>
    <property type="evidence" value="ECO:0007669"/>
    <property type="project" value="UniProtKB-KW"/>
</dbReference>
<evidence type="ECO:0000313" key="11">
    <source>
        <dbReference type="EMBL" id="CAI8041112.1"/>
    </source>
</evidence>
<dbReference type="HAMAP" id="MF_00420">
    <property type="entry name" value="PurL_2"/>
    <property type="match status" value="1"/>
</dbReference>
<feature type="domain" description="Phosphoribosylformylglycinamidine synthase linker" evidence="10">
    <location>
        <begin position="10"/>
        <end position="48"/>
    </location>
</feature>
<keyword evidence="3" id="KW-0479">Metal-binding</keyword>
<dbReference type="Gene3D" id="3.90.650.10">
    <property type="entry name" value="PurM-like C-terminal domain"/>
    <property type="match status" value="2"/>
</dbReference>
<dbReference type="NCBIfam" id="NF002290">
    <property type="entry name" value="PRK01213.1"/>
    <property type="match status" value="1"/>
</dbReference>
<accession>A0AA35X825</accession>
<dbReference type="PANTHER" id="PTHR43555:SF1">
    <property type="entry name" value="PHOSPHORIBOSYLFORMYLGLYCINAMIDINE SYNTHASE SUBUNIT PURL"/>
    <property type="match status" value="1"/>
</dbReference>
<feature type="domain" description="PurM-like N-terminal" evidence="8">
    <location>
        <begin position="440"/>
        <end position="558"/>
    </location>
</feature>
<dbReference type="AlphaFoldDB" id="A0AA35X825"/>
<dbReference type="SUPFAM" id="SSF55326">
    <property type="entry name" value="PurM N-terminal domain-like"/>
    <property type="match status" value="2"/>
</dbReference>
<dbReference type="PANTHER" id="PTHR43555">
    <property type="entry name" value="PHOSPHORIBOSYLFORMYLGLYCINAMIDINE SYNTHASE SUBUNIT PURL"/>
    <property type="match status" value="1"/>
</dbReference>
<evidence type="ECO:0000259" key="8">
    <source>
        <dbReference type="Pfam" id="PF00586"/>
    </source>
</evidence>
<comment type="caution">
    <text evidence="11">The sequence shown here is derived from an EMBL/GenBank/DDBJ whole genome shotgun (WGS) entry which is preliminary data.</text>
</comment>
<keyword evidence="5" id="KW-0658">Purine biosynthesis</keyword>
<dbReference type="InterPro" id="IPR036921">
    <property type="entry name" value="PurM-like_N_sf"/>
</dbReference>
<evidence type="ECO:0000259" key="10">
    <source>
        <dbReference type="Pfam" id="PF18072"/>
    </source>
</evidence>
<dbReference type="InterPro" id="IPR016188">
    <property type="entry name" value="PurM-like_N"/>
</dbReference>
<dbReference type="GO" id="GO:0006189">
    <property type="term" value="P:'de novo' IMP biosynthetic process"/>
    <property type="evidence" value="ECO:0007669"/>
    <property type="project" value="InterPro"/>
</dbReference>
<evidence type="ECO:0000256" key="1">
    <source>
        <dbReference type="ARBA" id="ARBA00022490"/>
    </source>
</evidence>
<protein>
    <submittedName>
        <fullName evidence="11">Phosphoribosylformylglycinamidine synthase subunit PurL</fullName>
    </submittedName>
</protein>
<evidence type="ECO:0000256" key="2">
    <source>
        <dbReference type="ARBA" id="ARBA00022598"/>
    </source>
</evidence>
<evidence type="ECO:0000256" key="7">
    <source>
        <dbReference type="ARBA" id="ARBA00022842"/>
    </source>
</evidence>
<name>A0AA35X825_GEOBA</name>
<dbReference type="SUPFAM" id="SSF56042">
    <property type="entry name" value="PurM C-terminal domain-like"/>
    <property type="match status" value="2"/>
</dbReference>
<dbReference type="NCBIfam" id="TIGR01736">
    <property type="entry name" value="FGAM_synth_II"/>
    <property type="match status" value="1"/>
</dbReference>
<dbReference type="EMBL" id="CASHTH010003163">
    <property type="protein sequence ID" value="CAI8041112.1"/>
    <property type="molecule type" value="Genomic_DNA"/>
</dbReference>
<dbReference type="Pfam" id="PF18072">
    <property type="entry name" value="FGAR-AT_linker"/>
    <property type="match status" value="1"/>
</dbReference>
<dbReference type="CDD" id="cd02203">
    <property type="entry name" value="PurL_repeat1"/>
    <property type="match status" value="1"/>
</dbReference>
<feature type="domain" description="PurM-like C-terminal" evidence="9">
    <location>
        <begin position="202"/>
        <end position="354"/>
    </location>
</feature>
<gene>
    <name evidence="11" type="ORF">GBAR_LOCUS22852</name>
</gene>
<dbReference type="InterPro" id="IPR010918">
    <property type="entry name" value="PurM-like_C_dom"/>
</dbReference>
<evidence type="ECO:0000256" key="3">
    <source>
        <dbReference type="ARBA" id="ARBA00022723"/>
    </source>
</evidence>
<dbReference type="PIRSF" id="PIRSF001587">
    <property type="entry name" value="FGAM_synthase_II"/>
    <property type="match status" value="1"/>
</dbReference>
<keyword evidence="2" id="KW-0436">Ligase</keyword>
<proteinExistence type="inferred from homology"/>
<sequence length="752" mass="79736">MPVSQEVLDEIALTRSEYDLIVERLGREPNSVELGMFGALWSEHCGYKHSRPLLRMFSHTSPVVLSETGAENAGAVDIGDGLAVVFKVESHNHPSAVEPFQGAATGVGGIVRDILAMGARPVALLNSLRFGPLDDTEQGAVNRHLFGGVVRGISWYGNCIGVPDVGGEIYFDPSYSHNPLVNAMCVGLISKDRLASAAARVPGSVLLLAGADTWRDGIHGASGLASRTFEEEEELRPTVQVGNPFLEKVLIEACLEALDTGAVLAIQDLGAAGLTSASIESAARAGRGIRLDLSEVHRRETGMNAYEVMLSESQERMLLVALPERVDEVRAVFERWDVDCREIGSVIVEPEARIFDGAASVAHLPIQPLSEAPAYRLEGKPSSEDLARREKSLIDVPLPECGPAETLLRLLGSSNIASKRSVYRQYDHQVQTNTMIGPGGSDAAVLRVKGTSKAIALAVDGNGRHCFLDPFVGGQIAVAEVCRNISCTGARPLALTDCLNFGNPLRPDIYYQLEECIRGMALASETLDAPVVSGNVSLFNETQGQAVHPTPVVGALGLLEDASKAVGAGFPVEGLAVMLLGHGLGIASSQDMAGSEYLSVMHGLTAGQPHIDLELERRVQETCREGVKQGLVLSAHDCSDGGLAVALAECCILGGVGFRFQGTLDGLSRWDAALFGERQSRVVVAVHRERMHLLEDLAKATGAPVSLLGYTGGDSLQIASRNEDGTDTGDGVDVPVSRLAGIWTQSLEAASA</sequence>
<feature type="domain" description="PurM-like N-terminal" evidence="8">
    <location>
        <begin position="71"/>
        <end position="189"/>
    </location>
</feature>
<keyword evidence="1" id="KW-0963">Cytoplasm</keyword>
<dbReference type="InterPro" id="IPR010074">
    <property type="entry name" value="PRibForGlyAmidine_synth_PurL"/>
</dbReference>
<evidence type="ECO:0000256" key="5">
    <source>
        <dbReference type="ARBA" id="ARBA00022755"/>
    </source>
</evidence>
<evidence type="ECO:0000256" key="6">
    <source>
        <dbReference type="ARBA" id="ARBA00022840"/>
    </source>
</evidence>
<dbReference type="Pfam" id="PF00586">
    <property type="entry name" value="AIRS"/>
    <property type="match status" value="2"/>
</dbReference>
<organism evidence="11 12">
    <name type="scientific">Geodia barretti</name>
    <name type="common">Barrett's horny sponge</name>
    <dbReference type="NCBI Taxonomy" id="519541"/>
    <lineage>
        <taxon>Eukaryota</taxon>
        <taxon>Metazoa</taxon>
        <taxon>Porifera</taxon>
        <taxon>Demospongiae</taxon>
        <taxon>Heteroscleromorpha</taxon>
        <taxon>Tetractinellida</taxon>
        <taxon>Astrophorina</taxon>
        <taxon>Geodiidae</taxon>
        <taxon>Geodia</taxon>
    </lineage>
</organism>
<keyword evidence="4" id="KW-0547">Nucleotide-binding</keyword>
<keyword evidence="6" id="KW-0067">ATP-binding</keyword>
<dbReference type="Pfam" id="PF02769">
    <property type="entry name" value="AIRS_C"/>
    <property type="match status" value="2"/>
</dbReference>
<dbReference type="Gene3D" id="3.30.1330.10">
    <property type="entry name" value="PurM-like, N-terminal domain"/>
    <property type="match status" value="2"/>
</dbReference>